<name>A0A2A5SJH0_LACLH</name>
<comment type="caution">
    <text evidence="1">The sequence shown here is derived from an EMBL/GenBank/DDBJ whole genome shotgun (WGS) entry which is preliminary data.</text>
</comment>
<proteinExistence type="predicted"/>
<dbReference type="AlphaFoldDB" id="A0A2A5SJH0"/>
<evidence type="ECO:0000313" key="1">
    <source>
        <dbReference type="EMBL" id="PCS13622.1"/>
    </source>
</evidence>
<protein>
    <submittedName>
        <fullName evidence="1">Uncharacterized protein</fullName>
    </submittedName>
</protein>
<organism evidence="1 2">
    <name type="scientific">Lactococcus lactis subsp. hordniae</name>
    <dbReference type="NCBI Taxonomy" id="203404"/>
    <lineage>
        <taxon>Bacteria</taxon>
        <taxon>Bacillati</taxon>
        <taxon>Bacillota</taxon>
        <taxon>Bacilli</taxon>
        <taxon>Lactobacillales</taxon>
        <taxon>Streptococcaceae</taxon>
        <taxon>Lactococcus</taxon>
    </lineage>
</organism>
<dbReference type="EMBL" id="JXKA01000005">
    <property type="protein sequence ID" value="PCS13622.1"/>
    <property type="molecule type" value="Genomic_DNA"/>
</dbReference>
<accession>A0A2A5SJH0</accession>
<dbReference type="Proteomes" id="UP000218744">
    <property type="component" value="Unassembled WGS sequence"/>
</dbReference>
<sequence>MRGGYLCANGGATKHLKFATTFDTKRKAEEVAEKWLRSDVSFKAVEKESDEYEQN</sequence>
<evidence type="ECO:0000313" key="2">
    <source>
        <dbReference type="Proteomes" id="UP000218744"/>
    </source>
</evidence>
<gene>
    <name evidence="1" type="ORF">RU90_GL002006</name>
</gene>
<reference evidence="1 2" key="1">
    <citation type="submission" date="2014-12" db="EMBL/GenBank/DDBJ databases">
        <title>Draft genome sequences of 10 type strains of Lactococcus.</title>
        <authorList>
            <person name="Sun Z."/>
            <person name="Zhong Z."/>
            <person name="Liu W."/>
            <person name="Zhang W."/>
            <person name="Zhang H."/>
        </authorList>
    </citation>
    <scope>NUCLEOTIDE SEQUENCE [LARGE SCALE GENOMIC DNA]</scope>
    <source>
        <strain evidence="1 2">DSM 20450</strain>
    </source>
</reference>